<proteinExistence type="predicted"/>
<dbReference type="EMBL" id="JATAAI010000017">
    <property type="protein sequence ID" value="KAK1739966.1"/>
    <property type="molecule type" value="Genomic_DNA"/>
</dbReference>
<sequence>MTKPRNMVKHYLLLLCTTLLLPPGNALLPSSVPGLHSLHIPQLHSCTAAIKPIQKLHSSSSNNVHLNEQDLLFPEKLNIIYDSKCSVCQWEVDYLKQRMQNLSTRTNSNKSNNLIRFTDLEANEGYNESDPANGGVTYTMGMTSFHAVKSNGEILHGVPVFVEAYDIVDQGWIWEVTKWPIVGTLASWGYDMFAKIRTQLTRGSSVERLIEEHYTRRNEIMMKNNDGVGEVCEPCQNKIASEENEGR</sequence>
<accession>A0AAD8Y766</accession>
<dbReference type="GO" id="GO:0015035">
    <property type="term" value="F:protein-disulfide reductase activity"/>
    <property type="evidence" value="ECO:0007669"/>
    <property type="project" value="InterPro"/>
</dbReference>
<dbReference type="Proteomes" id="UP001224775">
    <property type="component" value="Unassembled WGS sequence"/>
</dbReference>
<dbReference type="InterPro" id="IPR044691">
    <property type="entry name" value="DCC1_Trx"/>
</dbReference>
<dbReference type="InterPro" id="IPR007263">
    <property type="entry name" value="DCC1-like"/>
</dbReference>
<reference evidence="2" key="1">
    <citation type="submission" date="2023-06" db="EMBL/GenBank/DDBJ databases">
        <title>Survivors Of The Sea: Transcriptome response of Skeletonema marinoi to long-term dormancy.</title>
        <authorList>
            <person name="Pinder M.I.M."/>
            <person name="Kourtchenko O."/>
            <person name="Robertson E.K."/>
            <person name="Larsson T."/>
            <person name="Maumus F."/>
            <person name="Osuna-Cruz C.M."/>
            <person name="Vancaester E."/>
            <person name="Stenow R."/>
            <person name="Vandepoele K."/>
            <person name="Ploug H."/>
            <person name="Bruchert V."/>
            <person name="Godhe A."/>
            <person name="Topel M."/>
        </authorList>
    </citation>
    <scope>NUCLEOTIDE SEQUENCE</scope>
    <source>
        <strain evidence="2">R05AC</strain>
    </source>
</reference>
<keyword evidence="1" id="KW-0732">Signal</keyword>
<keyword evidence="3" id="KW-1185">Reference proteome</keyword>
<feature type="signal peptide" evidence="1">
    <location>
        <begin position="1"/>
        <end position="26"/>
    </location>
</feature>
<dbReference type="PANTHER" id="PTHR34290:SF2">
    <property type="entry name" value="OS04G0668800 PROTEIN"/>
    <property type="match status" value="1"/>
</dbReference>
<organism evidence="2 3">
    <name type="scientific">Skeletonema marinoi</name>
    <dbReference type="NCBI Taxonomy" id="267567"/>
    <lineage>
        <taxon>Eukaryota</taxon>
        <taxon>Sar</taxon>
        <taxon>Stramenopiles</taxon>
        <taxon>Ochrophyta</taxon>
        <taxon>Bacillariophyta</taxon>
        <taxon>Coscinodiscophyceae</taxon>
        <taxon>Thalassiosirophycidae</taxon>
        <taxon>Thalassiosirales</taxon>
        <taxon>Skeletonemataceae</taxon>
        <taxon>Skeletonema</taxon>
        <taxon>Skeletonema marinoi-dohrnii complex</taxon>
    </lineage>
</organism>
<evidence type="ECO:0000256" key="1">
    <source>
        <dbReference type="SAM" id="SignalP"/>
    </source>
</evidence>
<gene>
    <name evidence="2" type="ORF">QTG54_009725</name>
</gene>
<protein>
    <submittedName>
        <fullName evidence="2">DUF393 domain-containing protein</fullName>
    </submittedName>
</protein>
<evidence type="ECO:0000313" key="3">
    <source>
        <dbReference type="Proteomes" id="UP001224775"/>
    </source>
</evidence>
<dbReference type="Pfam" id="PF04134">
    <property type="entry name" value="DCC1-like"/>
    <property type="match status" value="1"/>
</dbReference>
<dbReference type="PANTHER" id="PTHR34290">
    <property type="entry name" value="SI:CH73-390P7.2"/>
    <property type="match status" value="1"/>
</dbReference>
<dbReference type="AlphaFoldDB" id="A0AAD8Y766"/>
<feature type="chain" id="PRO_5041998650" evidence="1">
    <location>
        <begin position="27"/>
        <end position="247"/>
    </location>
</feature>
<evidence type="ECO:0000313" key="2">
    <source>
        <dbReference type="EMBL" id="KAK1739966.1"/>
    </source>
</evidence>
<name>A0AAD8Y766_9STRA</name>
<comment type="caution">
    <text evidence="2">The sequence shown here is derived from an EMBL/GenBank/DDBJ whole genome shotgun (WGS) entry which is preliminary data.</text>
</comment>